<feature type="compositionally biased region" description="Acidic residues" evidence="1">
    <location>
        <begin position="381"/>
        <end position="391"/>
    </location>
</feature>
<feature type="compositionally biased region" description="Basic and acidic residues" evidence="1">
    <location>
        <begin position="270"/>
        <end position="292"/>
    </location>
</feature>
<reference evidence="3" key="2">
    <citation type="journal article" date="2017" name="J. Anim. Genet.">
        <title>Multiple reference genome sequences of hot pepper reveal the massive evolution of plant disease resistance genes by retroduplication.</title>
        <authorList>
            <person name="Kim S."/>
            <person name="Park J."/>
            <person name="Yeom S.-I."/>
            <person name="Kim Y.-M."/>
            <person name="Seo E."/>
            <person name="Kim K.-T."/>
            <person name="Kim M.-S."/>
            <person name="Lee J.M."/>
            <person name="Cheong K."/>
            <person name="Shin H.-S."/>
            <person name="Kim S.-B."/>
            <person name="Han K."/>
            <person name="Lee J."/>
            <person name="Park M."/>
            <person name="Lee H.-A."/>
            <person name="Lee H.-Y."/>
            <person name="Lee Y."/>
            <person name="Oh S."/>
            <person name="Lee J.H."/>
            <person name="Choi E."/>
            <person name="Choi E."/>
            <person name="Lee S.E."/>
            <person name="Jeon J."/>
            <person name="Kim H."/>
            <person name="Choi G."/>
            <person name="Song H."/>
            <person name="Lee J."/>
            <person name="Lee S.-C."/>
            <person name="Kwon J.-K."/>
            <person name="Lee H.-Y."/>
            <person name="Koo N."/>
            <person name="Hong Y."/>
            <person name="Kim R.W."/>
            <person name="Kang W.-H."/>
            <person name="Huh J.H."/>
            <person name="Kang B.-C."/>
            <person name="Yang T.-J."/>
            <person name="Lee Y.-H."/>
            <person name="Bennetzen J.L."/>
            <person name="Choi D."/>
        </authorList>
    </citation>
    <scope>NUCLEOTIDE SEQUENCE [LARGE SCALE GENOMIC DNA]</scope>
    <source>
        <strain evidence="3">cv. PBC81</strain>
    </source>
</reference>
<feature type="compositionally biased region" description="Basic and acidic residues" evidence="1">
    <location>
        <begin position="26"/>
        <end position="44"/>
    </location>
</feature>
<feature type="region of interest" description="Disordered" evidence="1">
    <location>
        <begin position="1"/>
        <end position="44"/>
    </location>
</feature>
<dbReference type="PANTHER" id="PTHR33223">
    <property type="entry name" value="CCHC-TYPE DOMAIN-CONTAINING PROTEIN"/>
    <property type="match status" value="1"/>
</dbReference>
<accession>A0A2G2W5K9</accession>
<dbReference type="AlphaFoldDB" id="A0A2G2W5K9"/>
<organism evidence="2 3">
    <name type="scientific">Capsicum baccatum</name>
    <name type="common">Peruvian pepper</name>
    <dbReference type="NCBI Taxonomy" id="33114"/>
    <lineage>
        <taxon>Eukaryota</taxon>
        <taxon>Viridiplantae</taxon>
        <taxon>Streptophyta</taxon>
        <taxon>Embryophyta</taxon>
        <taxon>Tracheophyta</taxon>
        <taxon>Spermatophyta</taxon>
        <taxon>Magnoliopsida</taxon>
        <taxon>eudicotyledons</taxon>
        <taxon>Gunneridae</taxon>
        <taxon>Pentapetalae</taxon>
        <taxon>asterids</taxon>
        <taxon>lamiids</taxon>
        <taxon>Solanales</taxon>
        <taxon>Solanaceae</taxon>
        <taxon>Solanoideae</taxon>
        <taxon>Capsiceae</taxon>
        <taxon>Capsicum</taxon>
    </lineage>
</organism>
<feature type="compositionally biased region" description="Polar residues" evidence="1">
    <location>
        <begin position="337"/>
        <end position="367"/>
    </location>
</feature>
<dbReference type="Proteomes" id="UP000224567">
    <property type="component" value="Unassembled WGS sequence"/>
</dbReference>
<keyword evidence="3" id="KW-1185">Reference proteome</keyword>
<feature type="region of interest" description="Disordered" evidence="1">
    <location>
        <begin position="237"/>
        <end position="312"/>
    </location>
</feature>
<dbReference type="OrthoDB" id="1923650at2759"/>
<protein>
    <recommendedName>
        <fullName evidence="4">Retrotransposon gag domain-containing protein</fullName>
    </recommendedName>
</protein>
<feature type="region of interest" description="Disordered" evidence="1">
    <location>
        <begin position="56"/>
        <end position="75"/>
    </location>
</feature>
<feature type="region of interest" description="Disordered" evidence="1">
    <location>
        <begin position="328"/>
        <end position="391"/>
    </location>
</feature>
<evidence type="ECO:0000313" key="2">
    <source>
        <dbReference type="EMBL" id="PHT40521.1"/>
    </source>
</evidence>
<dbReference type="EMBL" id="MLFT02000008">
    <property type="protein sequence ID" value="PHT40521.1"/>
    <property type="molecule type" value="Genomic_DNA"/>
</dbReference>
<reference evidence="2 3" key="1">
    <citation type="journal article" date="2017" name="Genome Biol.">
        <title>New reference genome sequences of hot pepper reveal the massive evolution of plant disease-resistance genes by retroduplication.</title>
        <authorList>
            <person name="Kim S."/>
            <person name="Park J."/>
            <person name="Yeom S.I."/>
            <person name="Kim Y.M."/>
            <person name="Seo E."/>
            <person name="Kim K.T."/>
            <person name="Kim M.S."/>
            <person name="Lee J.M."/>
            <person name="Cheong K."/>
            <person name="Shin H.S."/>
            <person name="Kim S.B."/>
            <person name="Han K."/>
            <person name="Lee J."/>
            <person name="Park M."/>
            <person name="Lee H.A."/>
            <person name="Lee H.Y."/>
            <person name="Lee Y."/>
            <person name="Oh S."/>
            <person name="Lee J.H."/>
            <person name="Choi E."/>
            <person name="Choi E."/>
            <person name="Lee S.E."/>
            <person name="Jeon J."/>
            <person name="Kim H."/>
            <person name="Choi G."/>
            <person name="Song H."/>
            <person name="Lee J."/>
            <person name="Lee S.C."/>
            <person name="Kwon J.K."/>
            <person name="Lee H.Y."/>
            <person name="Koo N."/>
            <person name="Hong Y."/>
            <person name="Kim R.W."/>
            <person name="Kang W.H."/>
            <person name="Huh J.H."/>
            <person name="Kang B.C."/>
            <person name="Yang T.J."/>
            <person name="Lee Y.H."/>
            <person name="Bennetzen J.L."/>
            <person name="Choi D."/>
        </authorList>
    </citation>
    <scope>NUCLEOTIDE SEQUENCE [LARGE SCALE GENOMIC DNA]</scope>
    <source>
        <strain evidence="3">cv. PBC81</strain>
    </source>
</reference>
<feature type="compositionally biased region" description="Acidic residues" evidence="1">
    <location>
        <begin position="15"/>
        <end position="25"/>
    </location>
</feature>
<feature type="compositionally biased region" description="Acidic residues" evidence="1">
    <location>
        <begin position="58"/>
        <end position="67"/>
    </location>
</feature>
<gene>
    <name evidence="2" type="ORF">CQW23_19375</name>
</gene>
<evidence type="ECO:0000313" key="3">
    <source>
        <dbReference type="Proteomes" id="UP000224567"/>
    </source>
</evidence>
<evidence type="ECO:0008006" key="4">
    <source>
        <dbReference type="Google" id="ProtNLM"/>
    </source>
</evidence>
<proteinExistence type="predicted"/>
<evidence type="ECO:0000256" key="1">
    <source>
        <dbReference type="SAM" id="MobiDB-lite"/>
    </source>
</evidence>
<feature type="compositionally biased region" description="Polar residues" evidence="1">
    <location>
        <begin position="251"/>
        <end position="268"/>
    </location>
</feature>
<sequence>MHQQNIDNPGRATNLDDEDLGDDELLNPRRADEIAAPVNRRDHQARMRPEFRAVQAPFDDDDDDDLDGAGATGAIIPPPLAPRAKFNITSTMIQLLQLKRLFGRLAGDDQNMHLINFISTCKAFDNPGVGQNMIRLRLFPLSLSRERAQLRDEISNFRQLPIEALHETWESFKKKLMRCPNHHMTNIHLMEILYRALNSVTKRVVDTTAGGSFMDLTFIEAGDMLDWKIEKVKAIVSQGRDESDSEEEVNYLNNQGGLRGNAQGNQGRNYYEKSGYKDHDIGSWKNKSDRSDLYVPPRNREALPSGSGKKSMEDMMAKLLKEVEATNTGVTEAGTLPSDTVQNPRNDGSGMAITTRSGKVLENSSKGKQVVDNTEKNVIEADCDDSVEAEN</sequence>
<comment type="caution">
    <text evidence="2">The sequence shown here is derived from an EMBL/GenBank/DDBJ whole genome shotgun (WGS) entry which is preliminary data.</text>
</comment>
<dbReference type="PANTHER" id="PTHR33223:SF11">
    <property type="entry name" value="ELEMENT PROTEIN, PUTATIVE-RELATED"/>
    <property type="match status" value="1"/>
</dbReference>
<name>A0A2G2W5K9_CAPBA</name>